<feature type="chain" id="PRO_5047059219" evidence="4">
    <location>
        <begin position="30"/>
        <end position="583"/>
    </location>
</feature>
<evidence type="ECO:0000256" key="3">
    <source>
        <dbReference type="ARBA" id="ARBA00022801"/>
    </source>
</evidence>
<keyword evidence="8" id="KW-1185">Reference proteome</keyword>
<dbReference type="PANTHER" id="PTHR43248:SF29">
    <property type="entry name" value="TRIPEPTIDYL AMINOPEPTIDASE"/>
    <property type="match status" value="1"/>
</dbReference>
<dbReference type="RefSeq" id="WP_301131583.1">
    <property type="nucleotide sequence ID" value="NZ_JAUHPW010000003.1"/>
</dbReference>
<evidence type="ECO:0000313" key="7">
    <source>
        <dbReference type="EMBL" id="MDN4475131.1"/>
    </source>
</evidence>
<organism evidence="7 8">
    <name type="scientific">Demequina litoralis</name>
    <dbReference type="NCBI Taxonomy" id="3051660"/>
    <lineage>
        <taxon>Bacteria</taxon>
        <taxon>Bacillati</taxon>
        <taxon>Actinomycetota</taxon>
        <taxon>Actinomycetes</taxon>
        <taxon>Micrococcales</taxon>
        <taxon>Demequinaceae</taxon>
        <taxon>Demequina</taxon>
    </lineage>
</organism>
<evidence type="ECO:0000259" key="5">
    <source>
        <dbReference type="Pfam" id="PF00561"/>
    </source>
</evidence>
<dbReference type="Pfam" id="PF08386">
    <property type="entry name" value="Abhydrolase_4"/>
    <property type="match status" value="1"/>
</dbReference>
<name>A0ABT8G7N0_9MICO</name>
<evidence type="ECO:0000313" key="8">
    <source>
        <dbReference type="Proteomes" id="UP001172728"/>
    </source>
</evidence>
<feature type="domain" description="Peptidase S33 tripeptidyl aminopeptidase-like C-terminal" evidence="6">
    <location>
        <begin position="437"/>
        <end position="531"/>
    </location>
</feature>
<gene>
    <name evidence="7" type="ORF">QQX09_04570</name>
</gene>
<protein>
    <submittedName>
        <fullName evidence="7">Alpha/beta hydrolase</fullName>
    </submittedName>
</protein>
<evidence type="ECO:0000256" key="4">
    <source>
        <dbReference type="SAM" id="SignalP"/>
    </source>
</evidence>
<evidence type="ECO:0000259" key="6">
    <source>
        <dbReference type="Pfam" id="PF08386"/>
    </source>
</evidence>
<dbReference type="GO" id="GO:0016787">
    <property type="term" value="F:hydrolase activity"/>
    <property type="evidence" value="ECO:0007669"/>
    <property type="project" value="UniProtKB-KW"/>
</dbReference>
<comment type="similarity">
    <text evidence="1">Belongs to the peptidase S33 family.</text>
</comment>
<comment type="caution">
    <text evidence="7">The sequence shown here is derived from an EMBL/GenBank/DDBJ whole genome shotgun (WGS) entry which is preliminary data.</text>
</comment>
<reference evidence="7" key="1">
    <citation type="submission" date="2023-06" db="EMBL/GenBank/DDBJ databases">
        <title>Sysu t00192.</title>
        <authorList>
            <person name="Gao L."/>
            <person name="Fang B.-Z."/>
            <person name="Li W.-J."/>
        </authorList>
    </citation>
    <scope>NUCLEOTIDE SEQUENCE</scope>
    <source>
        <strain evidence="7">SYSU T00192</strain>
    </source>
</reference>
<dbReference type="InterPro" id="IPR051601">
    <property type="entry name" value="Serine_prot/Carboxylest_S33"/>
</dbReference>
<dbReference type="Gene3D" id="3.40.50.1820">
    <property type="entry name" value="alpha/beta hydrolase"/>
    <property type="match status" value="1"/>
</dbReference>
<dbReference type="EMBL" id="JAUHPW010000003">
    <property type="protein sequence ID" value="MDN4475131.1"/>
    <property type="molecule type" value="Genomic_DNA"/>
</dbReference>
<dbReference type="Pfam" id="PF00561">
    <property type="entry name" value="Abhydrolase_1"/>
    <property type="match status" value="1"/>
</dbReference>
<proteinExistence type="inferred from homology"/>
<feature type="signal peptide" evidence="4">
    <location>
        <begin position="1"/>
        <end position="29"/>
    </location>
</feature>
<sequence length="583" mass="62007">MSKPVFRTVAALAALLVSTLAVGIPAASGAPPGEAPKISWSPCYKKLATEINADMAMLGQPEVSYECASVPVPLDYDQPNGPTIRLSLVRLPASGPEAERIGSLFVNPGGPGGSGVDFAVFFGPFAGLELGEQVRESFDIIGMDPRGVGRSSALKCFGNVGKAVEVFPWAAYPISPEEIEAQIAGDALLAEACASGTKRPSEHMSTANVARDLDLLREAVGDAGLNYLGLSYGSFLGTVYANLFPDNVRAMVIDGVLDPVAWTNEKAELPFSTELRSDLGAGAALQKFFELCDATPGDGGDGSCLISDGTAGDAAARFEAIIERLEDSPLEVFDPFVGETFVLAQQDVIAITLSILYNPFDYYFLGELLAFVEAGAPPADMGAFLRELETETALVSKRGFPQYDNFVEAFPAVGCSDTRNPTDYAVWQDTGIADPDPYFAKIWDWASSPCAQWPREDEDRYDGGFGADTPSQVLVIGNLYDPATRYEGAVTVSELLGNAHLLTVDDPGHTSLGINSFCAGEATGDYLIDPDESLPDFCPGLEDAVGLNWIDLGSPPPDGDEPTGLRVADQLRHRLLPEISYMP</sequence>
<keyword evidence="2 4" id="KW-0732">Signal</keyword>
<dbReference type="PANTHER" id="PTHR43248">
    <property type="entry name" value="2-SUCCINYL-6-HYDROXY-2,4-CYCLOHEXADIENE-1-CARBOXYLATE SYNTHASE"/>
    <property type="match status" value="1"/>
</dbReference>
<dbReference type="InterPro" id="IPR029058">
    <property type="entry name" value="AB_hydrolase_fold"/>
</dbReference>
<dbReference type="Proteomes" id="UP001172728">
    <property type="component" value="Unassembled WGS sequence"/>
</dbReference>
<evidence type="ECO:0000256" key="1">
    <source>
        <dbReference type="ARBA" id="ARBA00010088"/>
    </source>
</evidence>
<evidence type="ECO:0000256" key="2">
    <source>
        <dbReference type="ARBA" id="ARBA00022729"/>
    </source>
</evidence>
<dbReference type="InterPro" id="IPR013595">
    <property type="entry name" value="Pept_S33_TAP-like_C"/>
</dbReference>
<dbReference type="InterPro" id="IPR000073">
    <property type="entry name" value="AB_hydrolase_1"/>
</dbReference>
<dbReference type="SUPFAM" id="SSF53474">
    <property type="entry name" value="alpha/beta-Hydrolases"/>
    <property type="match status" value="1"/>
</dbReference>
<feature type="domain" description="AB hydrolase-1" evidence="5">
    <location>
        <begin position="104"/>
        <end position="263"/>
    </location>
</feature>
<accession>A0ABT8G7N0</accession>
<keyword evidence="3 7" id="KW-0378">Hydrolase</keyword>